<dbReference type="InterPro" id="IPR036259">
    <property type="entry name" value="MFS_trans_sf"/>
</dbReference>
<dbReference type="AlphaFoldDB" id="A0A9N9M626"/>
<feature type="compositionally biased region" description="Polar residues" evidence="3">
    <location>
        <begin position="44"/>
        <end position="55"/>
    </location>
</feature>
<feature type="region of interest" description="Disordered" evidence="3">
    <location>
        <begin position="38"/>
        <end position="65"/>
    </location>
</feature>
<evidence type="ECO:0000313" key="7">
    <source>
        <dbReference type="Proteomes" id="UP000701801"/>
    </source>
</evidence>
<feature type="transmembrane region" description="Helical" evidence="4">
    <location>
        <begin position="363"/>
        <end position="384"/>
    </location>
</feature>
<comment type="subcellular location">
    <subcellularLocation>
        <location evidence="1">Membrane</location>
        <topology evidence="1">Multi-pass membrane protein</topology>
    </subcellularLocation>
</comment>
<feature type="compositionally biased region" description="Basic and acidic residues" evidence="3">
    <location>
        <begin position="1"/>
        <end position="12"/>
    </location>
</feature>
<feature type="transmembrane region" description="Helical" evidence="4">
    <location>
        <begin position="250"/>
        <end position="274"/>
    </location>
</feature>
<evidence type="ECO:0000256" key="1">
    <source>
        <dbReference type="ARBA" id="ARBA00004141"/>
    </source>
</evidence>
<feature type="transmembrane region" description="Helical" evidence="4">
    <location>
        <begin position="490"/>
        <end position="512"/>
    </location>
</feature>
<dbReference type="Gene3D" id="1.20.1250.20">
    <property type="entry name" value="MFS general substrate transporter like domains"/>
    <property type="match status" value="1"/>
</dbReference>
<feature type="transmembrane region" description="Helical" evidence="4">
    <location>
        <begin position="318"/>
        <end position="338"/>
    </location>
</feature>
<evidence type="ECO:0000256" key="3">
    <source>
        <dbReference type="SAM" id="MobiDB-lite"/>
    </source>
</evidence>
<dbReference type="GO" id="GO:0022857">
    <property type="term" value="F:transmembrane transporter activity"/>
    <property type="evidence" value="ECO:0007669"/>
    <property type="project" value="InterPro"/>
</dbReference>
<dbReference type="SUPFAM" id="SSF103473">
    <property type="entry name" value="MFS general substrate transporter"/>
    <property type="match status" value="1"/>
</dbReference>
<dbReference type="PROSITE" id="PS50850">
    <property type="entry name" value="MFS"/>
    <property type="match status" value="1"/>
</dbReference>
<reference evidence="6" key="1">
    <citation type="submission" date="2021-07" db="EMBL/GenBank/DDBJ databases">
        <authorList>
            <person name="Durling M."/>
        </authorList>
    </citation>
    <scope>NUCLEOTIDE SEQUENCE</scope>
</reference>
<dbReference type="InterPro" id="IPR050327">
    <property type="entry name" value="Proton-linked_MCT"/>
</dbReference>
<dbReference type="PANTHER" id="PTHR11360:SF234">
    <property type="entry name" value="MFS-TYPE TRANSPORTER DBAD-RELATED"/>
    <property type="match status" value="1"/>
</dbReference>
<feature type="transmembrane region" description="Helical" evidence="4">
    <location>
        <begin position="430"/>
        <end position="448"/>
    </location>
</feature>
<keyword evidence="4" id="KW-0472">Membrane</keyword>
<evidence type="ECO:0000259" key="5">
    <source>
        <dbReference type="PROSITE" id="PS50850"/>
    </source>
</evidence>
<feature type="transmembrane region" description="Helical" evidence="4">
    <location>
        <begin position="454"/>
        <end position="478"/>
    </location>
</feature>
<feature type="transmembrane region" description="Helical" evidence="4">
    <location>
        <begin position="186"/>
        <end position="205"/>
    </location>
</feature>
<feature type="transmembrane region" description="Helical" evidence="4">
    <location>
        <begin position="151"/>
        <end position="171"/>
    </location>
</feature>
<dbReference type="CDD" id="cd17352">
    <property type="entry name" value="MFS_MCT_SLC16"/>
    <property type="match status" value="1"/>
</dbReference>
<accession>A0A9N9M626</accession>
<feature type="domain" description="Major facilitator superfamily (MFS) profile" evidence="5">
    <location>
        <begin position="146"/>
        <end position="550"/>
    </location>
</feature>
<feature type="transmembrane region" description="Helical" evidence="4">
    <location>
        <begin position="286"/>
        <end position="306"/>
    </location>
</feature>
<proteinExistence type="inferred from homology"/>
<comment type="similarity">
    <text evidence="2">Belongs to the major facilitator superfamily. Monocarboxylate porter (TC 2.A.1.13) family.</text>
</comment>
<dbReference type="Pfam" id="PF07690">
    <property type="entry name" value="MFS_1"/>
    <property type="match status" value="1"/>
</dbReference>
<feature type="region of interest" description="Disordered" evidence="3">
    <location>
        <begin position="1"/>
        <end position="24"/>
    </location>
</feature>
<dbReference type="InterPro" id="IPR011701">
    <property type="entry name" value="MFS"/>
</dbReference>
<dbReference type="Proteomes" id="UP000701801">
    <property type="component" value="Unassembled WGS sequence"/>
</dbReference>
<feature type="transmembrane region" description="Helical" evidence="4">
    <location>
        <begin position="518"/>
        <end position="543"/>
    </location>
</feature>
<keyword evidence="7" id="KW-1185">Reference proteome</keyword>
<dbReference type="EMBL" id="CAJVRM010000737">
    <property type="protein sequence ID" value="CAG8983751.1"/>
    <property type="molecule type" value="Genomic_DNA"/>
</dbReference>
<evidence type="ECO:0000256" key="2">
    <source>
        <dbReference type="ARBA" id="ARBA00006727"/>
    </source>
</evidence>
<feature type="transmembrane region" description="Helical" evidence="4">
    <location>
        <begin position="399"/>
        <end position="418"/>
    </location>
</feature>
<feature type="region of interest" description="Disordered" evidence="3">
    <location>
        <begin position="108"/>
        <end position="130"/>
    </location>
</feature>
<name>A0A9N9M626_9HELO</name>
<organism evidence="6 7">
    <name type="scientific">Hymenoscyphus albidus</name>
    <dbReference type="NCBI Taxonomy" id="595503"/>
    <lineage>
        <taxon>Eukaryota</taxon>
        <taxon>Fungi</taxon>
        <taxon>Dikarya</taxon>
        <taxon>Ascomycota</taxon>
        <taxon>Pezizomycotina</taxon>
        <taxon>Leotiomycetes</taxon>
        <taxon>Helotiales</taxon>
        <taxon>Helotiaceae</taxon>
        <taxon>Hymenoscyphus</taxon>
    </lineage>
</organism>
<dbReference type="GO" id="GO:0016020">
    <property type="term" value="C:membrane"/>
    <property type="evidence" value="ECO:0007669"/>
    <property type="project" value="UniProtKB-SubCell"/>
</dbReference>
<keyword evidence="4" id="KW-0812">Transmembrane</keyword>
<dbReference type="OrthoDB" id="6509908at2759"/>
<dbReference type="PANTHER" id="PTHR11360">
    <property type="entry name" value="MONOCARBOXYLATE TRANSPORTER"/>
    <property type="match status" value="1"/>
</dbReference>
<protein>
    <recommendedName>
        <fullName evidence="5">Major facilitator superfamily (MFS) profile domain-containing protein</fullName>
    </recommendedName>
</protein>
<keyword evidence="4" id="KW-1133">Transmembrane helix</keyword>
<sequence length="562" mass="60300">MISEPEKKSAEKDSEDVQVCSEKRKSFDVSLAAQNDVENRCPRSETQSFEVSLPSSHDVEKGSTSSINVSVDVSVPEKRGSPQWPLQTPPANPILITLNINLVVPEEQPRPDTSQTFKGVASPWSPDGDPAPPFPPPVTFPDGGFVAWSQVAMGFLIMFSTWGIVNAWGIFQTYYNLPPSLGTKSAISWIGSTQSCLLLLSGAIWGRAVDMGYAKTLTFVGSILIVASLFLTSISGQGLPQTSTKGATLVYYQILLTQGVLGGLGMGLTFLTSVGVPATYFLKRRALATGIVTTGASFGGIIYPIVFEYLLQHYGFRWAIRILGFMAAATLFLASLLVRQRRDLSQKAKQPLIQFTALKDPKYAVLVAGMCCSFFGCYIPYYYLQGRVRDAGVDLKGMASFYFVCLLNTGGVAGRIIPNRVADKIGPFRVHTTVVLIGGILIFIWPFVLNLPGLIVYTLVYGFFSGAFISLPPATIGSITPDMSQFGSRLGLAVSINGLGLLAGPPIAGALISGKAGYTGAAALAGLVVVLGGVCLMMGQFGGKVIERRRERKGNRMVLEGR</sequence>
<gene>
    <name evidence="6" type="ORF">HYALB_00009847</name>
</gene>
<evidence type="ECO:0000256" key="4">
    <source>
        <dbReference type="SAM" id="Phobius"/>
    </source>
</evidence>
<dbReference type="InterPro" id="IPR020846">
    <property type="entry name" value="MFS_dom"/>
</dbReference>
<comment type="caution">
    <text evidence="6">The sequence shown here is derived from an EMBL/GenBank/DDBJ whole genome shotgun (WGS) entry which is preliminary data.</text>
</comment>
<feature type="transmembrane region" description="Helical" evidence="4">
    <location>
        <begin position="217"/>
        <end position="238"/>
    </location>
</feature>
<evidence type="ECO:0000313" key="6">
    <source>
        <dbReference type="EMBL" id="CAG8983751.1"/>
    </source>
</evidence>